<gene>
    <name evidence="1" type="ORF">LTR37_020660</name>
</gene>
<organism evidence="1 2">
    <name type="scientific">Vermiconidia calcicola</name>
    <dbReference type="NCBI Taxonomy" id="1690605"/>
    <lineage>
        <taxon>Eukaryota</taxon>
        <taxon>Fungi</taxon>
        <taxon>Dikarya</taxon>
        <taxon>Ascomycota</taxon>
        <taxon>Pezizomycotina</taxon>
        <taxon>Dothideomycetes</taxon>
        <taxon>Dothideomycetidae</taxon>
        <taxon>Mycosphaerellales</taxon>
        <taxon>Extremaceae</taxon>
        <taxon>Vermiconidia</taxon>
    </lineage>
</organism>
<dbReference type="Proteomes" id="UP001281147">
    <property type="component" value="Unassembled WGS sequence"/>
</dbReference>
<evidence type="ECO:0000313" key="1">
    <source>
        <dbReference type="EMBL" id="KAK3682014.1"/>
    </source>
</evidence>
<comment type="caution">
    <text evidence="1">The sequence shown here is derived from an EMBL/GenBank/DDBJ whole genome shotgun (WGS) entry which is preliminary data.</text>
</comment>
<proteinExistence type="predicted"/>
<reference evidence="1" key="1">
    <citation type="submission" date="2023-07" db="EMBL/GenBank/DDBJ databases">
        <title>Black Yeasts Isolated from many extreme environments.</title>
        <authorList>
            <person name="Coleine C."/>
            <person name="Stajich J.E."/>
            <person name="Selbmann L."/>
        </authorList>
    </citation>
    <scope>NUCLEOTIDE SEQUENCE</scope>
    <source>
        <strain evidence="1">CCFEE 5714</strain>
    </source>
</reference>
<evidence type="ECO:0000313" key="2">
    <source>
        <dbReference type="Proteomes" id="UP001281147"/>
    </source>
</evidence>
<dbReference type="EMBL" id="JAUTXU010000378">
    <property type="protein sequence ID" value="KAK3682014.1"/>
    <property type="molecule type" value="Genomic_DNA"/>
</dbReference>
<protein>
    <submittedName>
        <fullName evidence="1">Uncharacterized protein</fullName>
    </submittedName>
</protein>
<name>A0ACC3MCL8_9PEZI</name>
<sequence length="320" mass="35750">MSTPKSARSDGALLACALLAYSHTFSHLYGVQAVMMSRSPAQEESDMSREIAVWHSEVWLDALVILGQPSPFEKWPTSDQFPSSIASSSVHVIRLRALAHGIFVRMPRLIVYLKDLRTPARSPGYSTVSTVEVLTLLARECLAIEDTIVENALLHRVHVNRTMDGRVAAVIPFSFTFNTLADFDAAIYYWQARLLILRVCWHIGDRCSSFATDYLCREGLRTVQNILMSWQYGIRAAAVCGMFRLFHALPALWGAMNDFGNPSKVSLPVLQSWLLQPANSFYEAVIGDVTPEVLKQAADVYIGGETSKDFMEPFEELTEP</sequence>
<accession>A0ACC3MCL8</accession>
<keyword evidence="2" id="KW-1185">Reference proteome</keyword>